<dbReference type="EMBL" id="BQNB010020071">
    <property type="protein sequence ID" value="GJT92015.1"/>
    <property type="molecule type" value="Genomic_DNA"/>
</dbReference>
<keyword evidence="3" id="KW-1185">Reference proteome</keyword>
<accession>A0ABQ5HWC9</accession>
<dbReference type="Proteomes" id="UP001151760">
    <property type="component" value="Unassembled WGS sequence"/>
</dbReference>
<organism evidence="2 3">
    <name type="scientific">Tanacetum coccineum</name>
    <dbReference type="NCBI Taxonomy" id="301880"/>
    <lineage>
        <taxon>Eukaryota</taxon>
        <taxon>Viridiplantae</taxon>
        <taxon>Streptophyta</taxon>
        <taxon>Embryophyta</taxon>
        <taxon>Tracheophyta</taxon>
        <taxon>Spermatophyta</taxon>
        <taxon>Magnoliopsida</taxon>
        <taxon>eudicotyledons</taxon>
        <taxon>Gunneridae</taxon>
        <taxon>Pentapetalae</taxon>
        <taxon>asterids</taxon>
        <taxon>campanulids</taxon>
        <taxon>Asterales</taxon>
        <taxon>Asteraceae</taxon>
        <taxon>Asteroideae</taxon>
        <taxon>Anthemideae</taxon>
        <taxon>Anthemidinae</taxon>
        <taxon>Tanacetum</taxon>
    </lineage>
</organism>
<protein>
    <recommendedName>
        <fullName evidence="4">Retrovirus-related Pol polyprotein from transposon TNT 1-94</fullName>
    </recommendedName>
</protein>
<reference evidence="2" key="1">
    <citation type="journal article" date="2022" name="Int. J. Mol. Sci.">
        <title>Draft Genome of Tanacetum Coccineum: Genomic Comparison of Closely Related Tanacetum-Family Plants.</title>
        <authorList>
            <person name="Yamashiro T."/>
            <person name="Shiraishi A."/>
            <person name="Nakayama K."/>
            <person name="Satake H."/>
        </authorList>
    </citation>
    <scope>NUCLEOTIDE SEQUENCE</scope>
</reference>
<evidence type="ECO:0000313" key="3">
    <source>
        <dbReference type="Proteomes" id="UP001151760"/>
    </source>
</evidence>
<sequence>MTPKKRTTTSSPAITTTTTTPITEDQLKALIAQGVADVVAKRDATRSINGEDSHDSGTGKVVTSNLNLLLEDRGKTSELGCMLLPIGLKSQFKNIIENVPYVPITAGQRKPEGQWTIDERKAANLDQRLKSLIMYVLPDDQMNFVINCLTTKSTWDDLILYYEGPSNVKESRDEEDVLSDDNGMTEVKVFMALADDENVDVGKETNESLVCSTPLPPLEKLAGVEPVSGPKTIKSILKSNSTFKIVTTSRYVVPTGRVKVPAGRYVVPTGKDNVIVSAGRSKVIHAAEDIKVSIPGVERPWLSKAEGFTLPNHDTGRILLAESQVKITDPLVAITDSSVTE</sequence>
<evidence type="ECO:0008006" key="4">
    <source>
        <dbReference type="Google" id="ProtNLM"/>
    </source>
</evidence>
<gene>
    <name evidence="2" type="ORF">Tco_1080860</name>
</gene>
<comment type="caution">
    <text evidence="2">The sequence shown here is derived from an EMBL/GenBank/DDBJ whole genome shotgun (WGS) entry which is preliminary data.</text>
</comment>
<reference evidence="2" key="2">
    <citation type="submission" date="2022-01" db="EMBL/GenBank/DDBJ databases">
        <authorList>
            <person name="Yamashiro T."/>
            <person name="Shiraishi A."/>
            <person name="Satake H."/>
            <person name="Nakayama K."/>
        </authorList>
    </citation>
    <scope>NUCLEOTIDE SEQUENCE</scope>
</reference>
<feature type="compositionally biased region" description="Low complexity" evidence="1">
    <location>
        <begin position="8"/>
        <end position="20"/>
    </location>
</feature>
<evidence type="ECO:0000313" key="2">
    <source>
        <dbReference type="EMBL" id="GJT92015.1"/>
    </source>
</evidence>
<evidence type="ECO:0000256" key="1">
    <source>
        <dbReference type="SAM" id="MobiDB-lite"/>
    </source>
</evidence>
<proteinExistence type="predicted"/>
<feature type="region of interest" description="Disordered" evidence="1">
    <location>
        <begin position="1"/>
        <end position="20"/>
    </location>
</feature>
<name>A0ABQ5HWC9_9ASTR</name>